<comment type="caution">
    <text evidence="1">The sequence shown here is derived from an EMBL/GenBank/DDBJ whole genome shotgun (WGS) entry which is preliminary data.</text>
</comment>
<proteinExistence type="predicted"/>
<keyword evidence="2" id="KW-1185">Reference proteome</keyword>
<reference evidence="1 2" key="1">
    <citation type="journal article" date="2019" name="Commun. Biol.">
        <title>The bagworm genome reveals a unique fibroin gene that provides high tensile strength.</title>
        <authorList>
            <person name="Kono N."/>
            <person name="Nakamura H."/>
            <person name="Ohtoshi R."/>
            <person name="Tomita M."/>
            <person name="Numata K."/>
            <person name="Arakawa K."/>
        </authorList>
    </citation>
    <scope>NUCLEOTIDE SEQUENCE [LARGE SCALE GENOMIC DNA]</scope>
</reference>
<evidence type="ECO:0000313" key="1">
    <source>
        <dbReference type="EMBL" id="GBP70795.1"/>
    </source>
</evidence>
<dbReference type="Proteomes" id="UP000299102">
    <property type="component" value="Unassembled WGS sequence"/>
</dbReference>
<gene>
    <name evidence="1" type="ORF">EVAR_52922_1</name>
</gene>
<organism evidence="1 2">
    <name type="scientific">Eumeta variegata</name>
    <name type="common">Bagworm moth</name>
    <name type="synonym">Eumeta japonica</name>
    <dbReference type="NCBI Taxonomy" id="151549"/>
    <lineage>
        <taxon>Eukaryota</taxon>
        <taxon>Metazoa</taxon>
        <taxon>Ecdysozoa</taxon>
        <taxon>Arthropoda</taxon>
        <taxon>Hexapoda</taxon>
        <taxon>Insecta</taxon>
        <taxon>Pterygota</taxon>
        <taxon>Neoptera</taxon>
        <taxon>Endopterygota</taxon>
        <taxon>Lepidoptera</taxon>
        <taxon>Glossata</taxon>
        <taxon>Ditrysia</taxon>
        <taxon>Tineoidea</taxon>
        <taxon>Psychidae</taxon>
        <taxon>Oiketicinae</taxon>
        <taxon>Eumeta</taxon>
    </lineage>
</organism>
<name>A0A4C1Y8Q5_EUMVA</name>
<accession>A0A4C1Y8Q5</accession>
<dbReference type="EMBL" id="BGZK01001086">
    <property type="protein sequence ID" value="GBP70795.1"/>
    <property type="molecule type" value="Genomic_DNA"/>
</dbReference>
<protein>
    <submittedName>
        <fullName evidence="1">Uncharacterized protein</fullName>
    </submittedName>
</protein>
<sequence>MRCSLHYRCIPKLHPPSRLMQALAAAGRRAQGPNDTVAKAARARTRRGRHHRYLSPGEREYEIQTLALSNMMRSLKPISPDIQASHATDVGCQCFASPARVCTSARG</sequence>
<dbReference type="AlphaFoldDB" id="A0A4C1Y8Q5"/>
<evidence type="ECO:0000313" key="2">
    <source>
        <dbReference type="Proteomes" id="UP000299102"/>
    </source>
</evidence>